<protein>
    <recommendedName>
        <fullName evidence="1">Putative DNA-binding domain-containing protein</fullName>
    </recommendedName>
</protein>
<accession>W6S2J3</accession>
<gene>
    <name evidence="2" type="ORF">LPU83_pLPU83c_0064</name>
</gene>
<dbReference type="Pfam" id="PF09836">
    <property type="entry name" value="DUF2063"/>
    <property type="match status" value="1"/>
</dbReference>
<proteinExistence type="predicted"/>
<evidence type="ECO:0000259" key="1">
    <source>
        <dbReference type="Pfam" id="PF09836"/>
    </source>
</evidence>
<dbReference type="InterPro" id="IPR044922">
    <property type="entry name" value="DUF2063_N_sf"/>
</dbReference>
<geneLocation type="plasmid" evidence="2 3">
    <name>pLPU83c</name>
</geneLocation>
<dbReference type="AlphaFoldDB" id="W6S2J3"/>
<dbReference type="InterPro" id="IPR018640">
    <property type="entry name" value="DUF2063"/>
</dbReference>
<evidence type="ECO:0000313" key="2">
    <source>
        <dbReference type="EMBL" id="CDM60626.1"/>
    </source>
</evidence>
<name>W6S2J3_9HYPH</name>
<keyword evidence="3" id="KW-1185">Reference proteome</keyword>
<dbReference type="Gene3D" id="1.10.150.690">
    <property type="entry name" value="DUF2063"/>
    <property type="match status" value="1"/>
</dbReference>
<dbReference type="EMBL" id="HG916854">
    <property type="protein sequence ID" value="CDM60626.1"/>
    <property type="molecule type" value="Genomic_DNA"/>
</dbReference>
<dbReference type="KEGG" id="rhl:LPU83_pLPU83c_0064"/>
<dbReference type="Proteomes" id="UP000019443">
    <property type="component" value="Plasmid pLPU83c"/>
</dbReference>
<evidence type="ECO:0000313" key="3">
    <source>
        <dbReference type="Proteomes" id="UP000019443"/>
    </source>
</evidence>
<feature type="domain" description="Putative DNA-binding" evidence="1">
    <location>
        <begin position="27"/>
        <end position="118"/>
    </location>
</feature>
<sequence length="284" mass="30432">MTGAIRKLTPSLAGSEHDAGMNGLADRQADFARALLNPEIPVPSGLVGPDGLPSAKRFAVYRNNVVVGLIETLKAAYPMVHRLVGEEFFAAMARLYVLAEPPASPIMLDYGSGFPTFIARFEPAAVLPYLEDAARLERAWVEAYHATEATPLPSSALSRVPPGDLPALRFALHPSVRIVRSVFPIVSIWQVNIDGVERAQIDLDDGGEDALIVRPEADVEVRRLPAGAAAFMEALQAGSPIAHALKQGQSASPRFDLAGTLRGMIESGVIIGYHTQPIRSLEIA</sequence>
<dbReference type="PATRIC" id="fig|348824.6.peg.4751"/>
<organism evidence="2 3">
    <name type="scientific">Rhizobium favelukesii</name>
    <dbReference type="NCBI Taxonomy" id="348824"/>
    <lineage>
        <taxon>Bacteria</taxon>
        <taxon>Pseudomonadati</taxon>
        <taxon>Pseudomonadota</taxon>
        <taxon>Alphaproteobacteria</taxon>
        <taxon>Hyphomicrobiales</taxon>
        <taxon>Rhizobiaceae</taxon>
        <taxon>Rhizobium/Agrobacterium group</taxon>
        <taxon>Rhizobium</taxon>
    </lineage>
</organism>
<keyword evidence="2" id="KW-0614">Plasmid</keyword>
<dbReference type="HOGENOM" id="CLU_086594_0_1_5"/>
<reference evidence="2" key="1">
    <citation type="submission" date="2013-11" db="EMBL/GenBank/DDBJ databases">
        <title>Draft genome sequence of the broad-host-range Rhizobium sp. LPU83 strain, a member of the low-genetic diversity Oregon-like Rhizobium sp. group.</title>
        <authorList>
            <person name="Wibberg D."/>
            <person name="Puehler A."/>
            <person name="Schlueter A."/>
        </authorList>
    </citation>
    <scope>NUCLEOTIDE SEQUENCE [LARGE SCALE GENOMIC DNA]</scope>
    <source>
        <strain evidence="2">LPU83</strain>
        <plasmid evidence="2">pLPU83c</plasmid>
    </source>
</reference>
<dbReference type="RefSeq" id="WP_309475106.1">
    <property type="nucleotide sequence ID" value="NZ_ATTO01000033.1"/>
</dbReference>